<comment type="pathway">
    <text evidence="3">Protein modification; protein glycosylation.</text>
</comment>
<evidence type="ECO:0000313" key="27">
    <source>
        <dbReference type="EMBL" id="OQR77759.1"/>
    </source>
</evidence>
<feature type="disulfide bond" evidence="25">
    <location>
        <begin position="401"/>
        <end position="410"/>
    </location>
</feature>
<evidence type="ECO:0000256" key="12">
    <source>
        <dbReference type="ARBA" id="ARBA00022989"/>
    </source>
</evidence>
<keyword evidence="11" id="KW-0735">Signal-anchor</keyword>
<evidence type="ECO:0000256" key="24">
    <source>
        <dbReference type="PIRSR" id="PIRSR607754-2"/>
    </source>
</evidence>
<dbReference type="Proteomes" id="UP000192247">
    <property type="component" value="Unassembled WGS sequence"/>
</dbReference>
<evidence type="ECO:0000313" key="28">
    <source>
        <dbReference type="Proteomes" id="UP000192247"/>
    </source>
</evidence>
<evidence type="ECO:0000256" key="21">
    <source>
        <dbReference type="ARBA" id="ARBA00032915"/>
    </source>
</evidence>
<keyword evidence="9 26" id="KW-0812">Transmembrane</keyword>
<keyword evidence="28" id="KW-1185">Reference proteome</keyword>
<dbReference type="GO" id="GO:0008455">
    <property type="term" value="F:alpha-1,6-mannosylglycoprotein 2-beta-N-acetylglucosaminyltransferase activity"/>
    <property type="evidence" value="ECO:0007669"/>
    <property type="project" value="UniProtKB-EC"/>
</dbReference>
<evidence type="ECO:0000256" key="10">
    <source>
        <dbReference type="ARBA" id="ARBA00022723"/>
    </source>
</evidence>
<evidence type="ECO:0000256" key="6">
    <source>
        <dbReference type="ARBA" id="ARBA00014817"/>
    </source>
</evidence>
<evidence type="ECO:0000256" key="8">
    <source>
        <dbReference type="ARBA" id="ARBA00022679"/>
    </source>
</evidence>
<organism evidence="27 28">
    <name type="scientific">Tropilaelaps mercedesae</name>
    <dbReference type="NCBI Taxonomy" id="418985"/>
    <lineage>
        <taxon>Eukaryota</taxon>
        <taxon>Metazoa</taxon>
        <taxon>Ecdysozoa</taxon>
        <taxon>Arthropoda</taxon>
        <taxon>Chelicerata</taxon>
        <taxon>Arachnida</taxon>
        <taxon>Acari</taxon>
        <taxon>Parasitiformes</taxon>
        <taxon>Mesostigmata</taxon>
        <taxon>Gamasina</taxon>
        <taxon>Dermanyssoidea</taxon>
        <taxon>Laelapidae</taxon>
        <taxon>Tropilaelaps</taxon>
    </lineage>
</organism>
<keyword evidence="7" id="KW-0328">Glycosyltransferase</keyword>
<dbReference type="PANTHER" id="PTHR12871">
    <property type="entry name" value="BETA-1,2-N-ACETYLGLUCOSAMINYLTRANSFERASE II"/>
    <property type="match status" value="1"/>
</dbReference>
<dbReference type="GO" id="GO:0005795">
    <property type="term" value="C:Golgi stack"/>
    <property type="evidence" value="ECO:0007669"/>
    <property type="project" value="InterPro"/>
</dbReference>
<evidence type="ECO:0000256" key="16">
    <source>
        <dbReference type="ARBA" id="ARBA00023180"/>
    </source>
</evidence>
<dbReference type="FunCoup" id="A0A1V9XWA5">
    <property type="interactions" value="635"/>
</dbReference>
<keyword evidence="8" id="KW-0808">Transferase</keyword>
<evidence type="ECO:0000256" key="26">
    <source>
        <dbReference type="SAM" id="Phobius"/>
    </source>
</evidence>
<dbReference type="GO" id="GO:0046872">
    <property type="term" value="F:metal ion binding"/>
    <property type="evidence" value="ECO:0007669"/>
    <property type="project" value="UniProtKB-KW"/>
</dbReference>
<evidence type="ECO:0000256" key="11">
    <source>
        <dbReference type="ARBA" id="ARBA00022968"/>
    </source>
</evidence>
<evidence type="ECO:0000256" key="15">
    <source>
        <dbReference type="ARBA" id="ARBA00023157"/>
    </source>
</evidence>
<feature type="binding site" evidence="24">
    <location>
        <position position="283"/>
    </location>
    <ligand>
        <name>Mn(2+)</name>
        <dbReference type="ChEBI" id="CHEBI:29035"/>
    </ligand>
</feature>
<dbReference type="OrthoDB" id="6019616at2759"/>
<dbReference type="AlphaFoldDB" id="A0A1V9XWA5"/>
<sequence>MEVSSGRNPSSWRSPGAVFSVPGLRRCFTRVCLPMRLRRHYSLLLSKAAITLCFTCLIWYQIRDPSSSAGVSDSVPARAALPPRKHNGSVASGELLAGTVRASGLEPSAYVRSYVAELNRMQTIHNENAFGPLAENDVVIVVQVHNRWTYLEALIGSFRAVPDINRTLLIFSHDFYDSSGLIEELPKIVNFTKMMQIFYPSSIQLEPNRFPGDDPKDCPRNAQRRQAELLGCQNAAYPDHYGHYREGKFCQTKHHWWWKVNRVMDALNVTAQHNGPFMFLEEDHYVTPDVLHVLRKMELTRPKACPECRIFVMGTYLKSFNYGQFGQTIDILKWASSRHNMGMVLYRELWREVRDQCAHTFCTYDDYNWDWSLYRVSMACLAKPLHAMVVRTTRVFHVGECGVHHKGKNCDQSRLIRTASVVISESGKYFFPRTVQVQKGTQRALKAQKPNGGWGDIRDHELCMHFLNETL</sequence>
<evidence type="ECO:0000256" key="3">
    <source>
        <dbReference type="ARBA" id="ARBA00004922"/>
    </source>
</evidence>
<keyword evidence="12 26" id="KW-1133">Transmembrane helix</keyword>
<keyword evidence="10 24" id="KW-0479">Metal-binding</keyword>
<comment type="subcellular location">
    <subcellularLocation>
        <location evidence="2">Golgi apparatus membrane</location>
        <topology evidence="2">Single-pass type II membrane protein</topology>
    </subcellularLocation>
</comment>
<feature type="transmembrane region" description="Helical" evidence="26">
    <location>
        <begin position="43"/>
        <end position="62"/>
    </location>
</feature>
<evidence type="ECO:0000256" key="25">
    <source>
        <dbReference type="PIRSR" id="PIRSR607754-3"/>
    </source>
</evidence>
<keyword evidence="15 25" id="KW-1015">Disulfide bond</keyword>
<evidence type="ECO:0000256" key="2">
    <source>
        <dbReference type="ARBA" id="ARBA00004323"/>
    </source>
</evidence>
<name>A0A1V9XWA5_9ACAR</name>
<evidence type="ECO:0000256" key="7">
    <source>
        <dbReference type="ARBA" id="ARBA00022676"/>
    </source>
</evidence>
<evidence type="ECO:0000256" key="18">
    <source>
        <dbReference type="ARBA" id="ARBA00029663"/>
    </source>
</evidence>
<evidence type="ECO:0000256" key="14">
    <source>
        <dbReference type="ARBA" id="ARBA00023136"/>
    </source>
</evidence>
<keyword evidence="13" id="KW-0333">Golgi apparatus</keyword>
<gene>
    <name evidence="27" type="ORF">BIW11_06863</name>
</gene>
<comment type="catalytic activity">
    <reaction evidence="22">
        <text>an N(4)-{beta-D-GlcNAc-(1-&gt;2)-alpha-D-Man-(1-&gt;3)-[alpha-D-Man-(1-&gt;6)]-beta-D-Man-(1-&gt;4)-beta-D-GlcNAc-(1-&gt;4)-beta-D-GlcNAc}-L-asparaginyl-[protein] + UDP-N-acetyl-alpha-D-glucosamine = N(4)-{beta-D-GlcNAc-(1-&gt;2)-alpha-D-Man-(1-&gt;3)-[beta-D-GlcNAc-(1-&gt;2)-alpha-D-Man-(1-&gt;6)]-beta-D-Man-(1-&gt;4)-beta-D-GlcNAc-(1-&gt;4)-beta-D-GlcNAc}-L-asparaginyl-[protein] + UDP + H(+)</text>
        <dbReference type="Rhea" id="RHEA:12941"/>
        <dbReference type="Rhea" id="RHEA-COMP:13526"/>
        <dbReference type="Rhea" id="RHEA-COMP:14369"/>
        <dbReference type="ChEBI" id="CHEBI:15378"/>
        <dbReference type="ChEBI" id="CHEBI:57705"/>
        <dbReference type="ChEBI" id="CHEBI:58223"/>
        <dbReference type="ChEBI" id="CHEBI:60615"/>
        <dbReference type="ChEBI" id="CHEBI:60651"/>
        <dbReference type="EC" id="2.4.1.143"/>
    </reaction>
</comment>
<dbReference type="GO" id="GO:0000139">
    <property type="term" value="C:Golgi membrane"/>
    <property type="evidence" value="ECO:0007669"/>
    <property type="project" value="UniProtKB-SubCell"/>
</dbReference>
<dbReference type="Gene3D" id="3.90.550.10">
    <property type="entry name" value="Spore Coat Polysaccharide Biosynthesis Protein SpsA, Chain A"/>
    <property type="match status" value="1"/>
</dbReference>
<feature type="binding site" evidence="23">
    <location>
        <begin position="143"/>
        <end position="147"/>
    </location>
    <ligand>
        <name>substrate</name>
    </ligand>
</feature>
<dbReference type="InterPro" id="IPR007754">
    <property type="entry name" value="GlcNAc_II"/>
</dbReference>
<dbReference type="EMBL" id="MNPL01003091">
    <property type="protein sequence ID" value="OQR77759.1"/>
    <property type="molecule type" value="Genomic_DNA"/>
</dbReference>
<evidence type="ECO:0000256" key="19">
    <source>
        <dbReference type="ARBA" id="ARBA00031203"/>
    </source>
</evidence>
<keyword evidence="16" id="KW-0325">Glycoprotein</keyword>
<proteinExistence type="inferred from homology"/>
<feature type="binding site" evidence="23">
    <location>
        <position position="174"/>
    </location>
    <ligand>
        <name>substrate</name>
    </ligand>
</feature>
<dbReference type="InterPro" id="IPR029044">
    <property type="entry name" value="Nucleotide-diphossugar_trans"/>
</dbReference>
<dbReference type="UniPathway" id="UPA00378"/>
<keyword evidence="17 24" id="KW-0464">Manganese</keyword>
<accession>A0A1V9XWA5</accession>
<dbReference type="GO" id="GO:0006487">
    <property type="term" value="P:protein N-linked glycosylation"/>
    <property type="evidence" value="ECO:0007669"/>
    <property type="project" value="TreeGrafter"/>
</dbReference>
<dbReference type="EC" id="2.4.1.143" evidence="5"/>
<evidence type="ECO:0000256" key="20">
    <source>
        <dbReference type="ARBA" id="ARBA00032552"/>
    </source>
</evidence>
<evidence type="ECO:0000256" key="4">
    <source>
        <dbReference type="ARBA" id="ARBA00011011"/>
    </source>
</evidence>
<feature type="disulfide bond" evidence="25">
    <location>
        <begin position="357"/>
        <end position="380"/>
    </location>
</feature>
<dbReference type="STRING" id="418985.A0A1V9XWA5"/>
<comment type="cofactor">
    <cofactor evidence="1 24">
        <name>Mn(2+)</name>
        <dbReference type="ChEBI" id="CHEBI:29035"/>
    </cofactor>
</comment>
<evidence type="ECO:0000256" key="9">
    <source>
        <dbReference type="ARBA" id="ARBA00022692"/>
    </source>
</evidence>
<reference evidence="27 28" key="1">
    <citation type="journal article" date="2017" name="Gigascience">
        <title>Draft genome of the honey bee ectoparasitic mite, Tropilaelaps mercedesae, is shaped by the parasitic life history.</title>
        <authorList>
            <person name="Dong X."/>
            <person name="Armstrong S.D."/>
            <person name="Xia D."/>
            <person name="Makepeace B.L."/>
            <person name="Darby A.C."/>
            <person name="Kadowaki T."/>
        </authorList>
    </citation>
    <scope>NUCLEOTIDE SEQUENCE [LARGE SCALE GENOMIC DNA]</scope>
    <source>
        <strain evidence="27">Wuxi-XJTLU</strain>
    </source>
</reference>
<dbReference type="InParanoid" id="A0A1V9XWA5"/>
<evidence type="ECO:0000256" key="17">
    <source>
        <dbReference type="ARBA" id="ARBA00023211"/>
    </source>
</evidence>
<feature type="disulfide bond" evidence="25">
    <location>
        <begin position="305"/>
        <end position="308"/>
    </location>
</feature>
<feature type="binding site" evidence="23">
    <location>
        <begin position="251"/>
        <end position="255"/>
    </location>
    <ligand>
        <name>substrate</name>
    </ligand>
</feature>
<dbReference type="Pfam" id="PF05060">
    <property type="entry name" value="MGAT2"/>
    <property type="match status" value="1"/>
</dbReference>
<feature type="disulfide bond" evidence="25">
    <location>
        <begin position="362"/>
        <end position="463"/>
    </location>
</feature>
<feature type="binding site" evidence="24">
    <location>
        <position position="397"/>
    </location>
    <ligand>
        <name>Mn(2+)</name>
        <dbReference type="ChEBI" id="CHEBI:29035"/>
    </ligand>
</feature>
<comment type="caution">
    <text evidence="27">The sequence shown here is derived from an EMBL/GenBank/DDBJ whole genome shotgun (WGS) entry which is preliminary data.</text>
</comment>
<feature type="disulfide bond" evidence="25">
    <location>
        <begin position="218"/>
        <end position="232"/>
    </location>
</feature>
<comment type="similarity">
    <text evidence="4">Belongs to the glycosyltransferase 16 (GT16) protein family.</text>
</comment>
<dbReference type="GO" id="GO:0009312">
    <property type="term" value="P:oligosaccharide biosynthetic process"/>
    <property type="evidence" value="ECO:0007669"/>
    <property type="project" value="InterPro"/>
</dbReference>
<evidence type="ECO:0000256" key="23">
    <source>
        <dbReference type="PIRSR" id="PIRSR607754-1"/>
    </source>
</evidence>
<dbReference type="SUPFAM" id="SSF53448">
    <property type="entry name" value="Nucleotide-diphospho-sugar transferases"/>
    <property type="match status" value="1"/>
</dbReference>
<dbReference type="PANTHER" id="PTHR12871:SF0">
    <property type="entry name" value="ALPHA-1,6-MANNOSYL-GLYCOPROTEIN 2-BETA-N-ACETYLGLUCOSAMINYLTRANSFERASE"/>
    <property type="match status" value="1"/>
</dbReference>
<evidence type="ECO:0000256" key="22">
    <source>
        <dbReference type="ARBA" id="ARBA00093257"/>
    </source>
</evidence>
<evidence type="ECO:0000256" key="13">
    <source>
        <dbReference type="ARBA" id="ARBA00023034"/>
    </source>
</evidence>
<evidence type="ECO:0000256" key="5">
    <source>
        <dbReference type="ARBA" id="ARBA00012613"/>
    </source>
</evidence>
<protein>
    <recommendedName>
        <fullName evidence="6">Alpha-1,6-mannosyl-glycoprotein 2-beta-N-acetylglucosaminyltransferase</fullName>
        <ecNumber evidence="5">2.4.1.143</ecNumber>
    </recommendedName>
    <alternativeName>
        <fullName evidence="21">Beta-1,2-N-acetylglucosaminyltransferase II</fullName>
    </alternativeName>
    <alternativeName>
        <fullName evidence="20">GlcNAc-T II</fullName>
    </alternativeName>
    <alternativeName>
        <fullName evidence="19">Mannoside acetylglucosaminyltransferase 2</fullName>
    </alternativeName>
    <alternativeName>
        <fullName evidence="18">N-glycosyl-oligosaccharide-glycoprotein N-acetylglucosaminyltransferase II</fullName>
    </alternativeName>
</protein>
<evidence type="ECO:0000256" key="1">
    <source>
        <dbReference type="ARBA" id="ARBA00001936"/>
    </source>
</evidence>
<keyword evidence="14 26" id="KW-0472">Membrane</keyword>